<name>A0A853C821_9ACTN</name>
<dbReference type="SMART" id="SM01005">
    <property type="entry name" value="Ala_racemase_C"/>
    <property type="match status" value="1"/>
</dbReference>
<sequence length="376" mass="38852">MTSTALLEPVVDHRTRGAALQVDLTAIAENTRLLADRAGGALMAVVKADGFGHGAARVARTALRNGASWLGVTSLEEAVALRLDGITAPVLSWLNPVDVPFRQALVHDIDVAVPGPEHLAVVAAAARRAGKPARVHLHLDVGLARDGAAPLAWARLCHAARRAERDGTVRVLGVMGHLACADEPGHPANAAGRERFAWGVAVARRHGLRPPLRHLAATSATLTDPLSRHTLCRVGAGLVGIDPTGTTALRGAMTLTAPVVSIREAGAGTPVGYGHQWTAARATRLALLPLGYADGVPRCASGVAEVAVHGRRCPVVGRISMDQVVVDVGALPVAVGDVATVFGPGGHGEPTIADWAAWSGTIPHEIVTGIGARVHR</sequence>
<feature type="modified residue" description="N6-(pyridoxal phosphate)lysine" evidence="4 5">
    <location>
        <position position="47"/>
    </location>
</feature>
<evidence type="ECO:0000256" key="1">
    <source>
        <dbReference type="ARBA" id="ARBA00001933"/>
    </source>
</evidence>
<dbReference type="Pfam" id="PF01168">
    <property type="entry name" value="Ala_racemase_N"/>
    <property type="match status" value="1"/>
</dbReference>
<dbReference type="EC" id="5.1.1.1" evidence="4"/>
<evidence type="ECO:0000256" key="3">
    <source>
        <dbReference type="ARBA" id="ARBA00023235"/>
    </source>
</evidence>
<dbReference type="PANTHER" id="PTHR30511">
    <property type="entry name" value="ALANINE RACEMASE"/>
    <property type="match status" value="1"/>
</dbReference>
<dbReference type="GO" id="GO:0030632">
    <property type="term" value="P:D-alanine biosynthetic process"/>
    <property type="evidence" value="ECO:0007669"/>
    <property type="project" value="UniProtKB-UniRule"/>
</dbReference>
<keyword evidence="3 4" id="KW-0413">Isomerase</keyword>
<feature type="binding site" evidence="4 6">
    <location>
        <position position="321"/>
    </location>
    <ligand>
        <name>substrate</name>
    </ligand>
</feature>
<dbReference type="InterPro" id="IPR029066">
    <property type="entry name" value="PLP-binding_barrel"/>
</dbReference>
<dbReference type="GO" id="GO:0030170">
    <property type="term" value="F:pyridoxal phosphate binding"/>
    <property type="evidence" value="ECO:0007669"/>
    <property type="project" value="UniProtKB-UniRule"/>
</dbReference>
<dbReference type="RefSeq" id="WP_179668749.1">
    <property type="nucleotide sequence ID" value="NZ_JACCFP010000001.1"/>
</dbReference>
<dbReference type="GO" id="GO:0005829">
    <property type="term" value="C:cytosol"/>
    <property type="evidence" value="ECO:0007669"/>
    <property type="project" value="TreeGrafter"/>
</dbReference>
<dbReference type="HAMAP" id="MF_01201">
    <property type="entry name" value="Ala_racemase"/>
    <property type="match status" value="1"/>
</dbReference>
<keyword evidence="9" id="KW-1185">Reference proteome</keyword>
<comment type="similarity">
    <text evidence="4">Belongs to the alanine racemase family.</text>
</comment>
<evidence type="ECO:0000256" key="4">
    <source>
        <dbReference type="HAMAP-Rule" id="MF_01201"/>
    </source>
</evidence>
<comment type="pathway">
    <text evidence="4">Amino-acid biosynthesis; D-alanine biosynthesis; D-alanine from L-alanine: step 1/1.</text>
</comment>
<dbReference type="Pfam" id="PF00842">
    <property type="entry name" value="Ala_racemase_C"/>
    <property type="match status" value="1"/>
</dbReference>
<dbReference type="InterPro" id="IPR009006">
    <property type="entry name" value="Ala_racemase/Decarboxylase_C"/>
</dbReference>
<comment type="caution">
    <text evidence="8">The sequence shown here is derived from an EMBL/GenBank/DDBJ whole genome shotgun (WGS) entry which is preliminary data.</text>
</comment>
<keyword evidence="2 4" id="KW-0663">Pyridoxal phosphate</keyword>
<dbReference type="Gene3D" id="2.40.37.10">
    <property type="entry name" value="Lyase, Ornithine Decarboxylase, Chain A, domain 1"/>
    <property type="match status" value="1"/>
</dbReference>
<dbReference type="GO" id="GO:0008784">
    <property type="term" value="F:alanine racemase activity"/>
    <property type="evidence" value="ECO:0007669"/>
    <property type="project" value="UniProtKB-UniRule"/>
</dbReference>
<dbReference type="CDD" id="cd00430">
    <property type="entry name" value="PLPDE_III_AR"/>
    <property type="match status" value="1"/>
</dbReference>
<reference evidence="8 9" key="1">
    <citation type="submission" date="2020-07" db="EMBL/GenBank/DDBJ databases">
        <title>Sequencing the genomes of 1000 actinobacteria strains.</title>
        <authorList>
            <person name="Klenk H.-P."/>
        </authorList>
    </citation>
    <scope>NUCLEOTIDE SEQUENCE [LARGE SCALE GENOMIC DNA]</scope>
    <source>
        <strain evidence="8 9">DSM 103833</strain>
    </source>
</reference>
<dbReference type="UniPathway" id="UPA00042">
    <property type="reaction ID" value="UER00497"/>
</dbReference>
<dbReference type="PANTHER" id="PTHR30511:SF0">
    <property type="entry name" value="ALANINE RACEMASE, CATABOLIC-RELATED"/>
    <property type="match status" value="1"/>
</dbReference>
<accession>A0A853C821</accession>
<dbReference type="SUPFAM" id="SSF50621">
    <property type="entry name" value="Alanine racemase C-terminal domain-like"/>
    <property type="match status" value="1"/>
</dbReference>
<comment type="catalytic activity">
    <reaction evidence="4">
        <text>L-alanine = D-alanine</text>
        <dbReference type="Rhea" id="RHEA:20249"/>
        <dbReference type="ChEBI" id="CHEBI:57416"/>
        <dbReference type="ChEBI" id="CHEBI:57972"/>
        <dbReference type="EC" id="5.1.1.1"/>
    </reaction>
</comment>
<dbReference type="InterPro" id="IPR000821">
    <property type="entry name" value="Ala_racemase"/>
</dbReference>
<feature type="active site" description="Proton acceptor; specific for D-alanine" evidence="4">
    <location>
        <position position="47"/>
    </location>
</feature>
<evidence type="ECO:0000313" key="9">
    <source>
        <dbReference type="Proteomes" id="UP000530424"/>
    </source>
</evidence>
<protein>
    <recommendedName>
        <fullName evidence="4">Alanine racemase</fullName>
        <ecNumber evidence="4">5.1.1.1</ecNumber>
    </recommendedName>
</protein>
<dbReference type="Proteomes" id="UP000530424">
    <property type="component" value="Unassembled WGS sequence"/>
</dbReference>
<dbReference type="NCBIfam" id="TIGR00492">
    <property type="entry name" value="alr"/>
    <property type="match status" value="1"/>
</dbReference>
<dbReference type="InterPro" id="IPR001608">
    <property type="entry name" value="Ala_racemase_N"/>
</dbReference>
<comment type="function">
    <text evidence="4">Catalyzes the interconversion of L-alanine and D-alanine. May also act on other amino acids.</text>
</comment>
<evidence type="ECO:0000256" key="5">
    <source>
        <dbReference type="PIRSR" id="PIRSR600821-50"/>
    </source>
</evidence>
<proteinExistence type="inferred from homology"/>
<evidence type="ECO:0000256" key="6">
    <source>
        <dbReference type="PIRSR" id="PIRSR600821-52"/>
    </source>
</evidence>
<feature type="domain" description="Alanine racemase C-terminal" evidence="7">
    <location>
        <begin position="252"/>
        <end position="376"/>
    </location>
</feature>
<feature type="active site" description="Proton acceptor; specific for L-alanine" evidence="4">
    <location>
        <position position="273"/>
    </location>
</feature>
<evidence type="ECO:0000256" key="2">
    <source>
        <dbReference type="ARBA" id="ARBA00022898"/>
    </source>
</evidence>
<evidence type="ECO:0000313" key="8">
    <source>
        <dbReference type="EMBL" id="NYJ02373.1"/>
    </source>
</evidence>
<feature type="binding site" evidence="4 6">
    <location>
        <position position="145"/>
    </location>
    <ligand>
        <name>substrate</name>
    </ligand>
</feature>
<organism evidence="8 9">
    <name type="scientific">Nocardioides thalensis</name>
    <dbReference type="NCBI Taxonomy" id="1914755"/>
    <lineage>
        <taxon>Bacteria</taxon>
        <taxon>Bacillati</taxon>
        <taxon>Actinomycetota</taxon>
        <taxon>Actinomycetes</taxon>
        <taxon>Propionibacteriales</taxon>
        <taxon>Nocardioidaceae</taxon>
        <taxon>Nocardioides</taxon>
    </lineage>
</organism>
<dbReference type="EMBL" id="JACCFP010000001">
    <property type="protein sequence ID" value="NYJ02373.1"/>
    <property type="molecule type" value="Genomic_DNA"/>
</dbReference>
<dbReference type="AlphaFoldDB" id="A0A853C821"/>
<dbReference type="InterPro" id="IPR011079">
    <property type="entry name" value="Ala_racemase_C"/>
</dbReference>
<dbReference type="PRINTS" id="PR00992">
    <property type="entry name" value="ALARACEMASE"/>
</dbReference>
<dbReference type="SUPFAM" id="SSF51419">
    <property type="entry name" value="PLP-binding barrel"/>
    <property type="match status" value="1"/>
</dbReference>
<evidence type="ECO:0000259" key="7">
    <source>
        <dbReference type="SMART" id="SM01005"/>
    </source>
</evidence>
<dbReference type="Gene3D" id="3.20.20.10">
    <property type="entry name" value="Alanine racemase"/>
    <property type="match status" value="1"/>
</dbReference>
<dbReference type="GO" id="GO:0009252">
    <property type="term" value="P:peptidoglycan biosynthetic process"/>
    <property type="evidence" value="ECO:0007669"/>
    <property type="project" value="TreeGrafter"/>
</dbReference>
<comment type="cofactor">
    <cofactor evidence="1 4 5">
        <name>pyridoxal 5'-phosphate</name>
        <dbReference type="ChEBI" id="CHEBI:597326"/>
    </cofactor>
</comment>
<gene>
    <name evidence="8" type="ORF">HNR19_003071</name>
</gene>